<dbReference type="AlphaFoldDB" id="A0A565AV48"/>
<gene>
    <name evidence="2" type="ORF">ANE_LOCUS3677</name>
</gene>
<protein>
    <recommendedName>
        <fullName evidence="4">Lsm14-like N-terminal domain-containing protein</fullName>
    </recommendedName>
</protein>
<sequence>MANSQELTIGSIVTFMTRDTGVRFEGTIYHISPQPQGTLLGIKNVFVWRMDKRCEFGSEINSLSLNKIMGLHVIGGANITNTNQDGTNNNCGDELEGKMESLHLDPALE</sequence>
<keyword evidence="3" id="KW-1185">Reference proteome</keyword>
<dbReference type="Proteomes" id="UP000489600">
    <property type="component" value="Unassembled WGS sequence"/>
</dbReference>
<evidence type="ECO:0000313" key="2">
    <source>
        <dbReference type="EMBL" id="VVA93232.1"/>
    </source>
</evidence>
<reference evidence="2" key="1">
    <citation type="submission" date="2019-07" db="EMBL/GenBank/DDBJ databases">
        <authorList>
            <person name="Dittberner H."/>
        </authorList>
    </citation>
    <scope>NUCLEOTIDE SEQUENCE [LARGE SCALE GENOMIC DNA]</scope>
</reference>
<proteinExistence type="predicted"/>
<accession>A0A565AV48</accession>
<evidence type="ECO:0000256" key="1">
    <source>
        <dbReference type="SAM" id="MobiDB-lite"/>
    </source>
</evidence>
<feature type="region of interest" description="Disordered" evidence="1">
    <location>
        <begin position="82"/>
        <end position="109"/>
    </location>
</feature>
<comment type="caution">
    <text evidence="2">The sequence shown here is derived from an EMBL/GenBank/DDBJ whole genome shotgun (WGS) entry which is preliminary data.</text>
</comment>
<name>A0A565AV48_9BRAS</name>
<evidence type="ECO:0000313" key="3">
    <source>
        <dbReference type="Proteomes" id="UP000489600"/>
    </source>
</evidence>
<feature type="compositionally biased region" description="Polar residues" evidence="1">
    <location>
        <begin position="82"/>
        <end position="91"/>
    </location>
</feature>
<dbReference type="OrthoDB" id="1105257at2759"/>
<organism evidence="2 3">
    <name type="scientific">Arabis nemorensis</name>
    <dbReference type="NCBI Taxonomy" id="586526"/>
    <lineage>
        <taxon>Eukaryota</taxon>
        <taxon>Viridiplantae</taxon>
        <taxon>Streptophyta</taxon>
        <taxon>Embryophyta</taxon>
        <taxon>Tracheophyta</taxon>
        <taxon>Spermatophyta</taxon>
        <taxon>Magnoliopsida</taxon>
        <taxon>eudicotyledons</taxon>
        <taxon>Gunneridae</taxon>
        <taxon>Pentapetalae</taxon>
        <taxon>rosids</taxon>
        <taxon>malvids</taxon>
        <taxon>Brassicales</taxon>
        <taxon>Brassicaceae</taxon>
        <taxon>Arabideae</taxon>
        <taxon>Arabis</taxon>
    </lineage>
</organism>
<evidence type="ECO:0008006" key="4">
    <source>
        <dbReference type="Google" id="ProtNLM"/>
    </source>
</evidence>
<dbReference type="EMBL" id="CABITT030000001">
    <property type="protein sequence ID" value="VVA93232.1"/>
    <property type="molecule type" value="Genomic_DNA"/>
</dbReference>